<dbReference type="EMBL" id="AP019368">
    <property type="protein sequence ID" value="BBH51644.1"/>
    <property type="molecule type" value="Genomic_DNA"/>
</dbReference>
<proteinExistence type="predicted"/>
<feature type="domain" description="Glycosyl transferase family 1" evidence="2">
    <location>
        <begin position="253"/>
        <end position="421"/>
    </location>
</feature>
<dbReference type="GO" id="GO:0016757">
    <property type="term" value="F:glycosyltransferase activity"/>
    <property type="evidence" value="ECO:0007669"/>
    <property type="project" value="InterPro"/>
</dbReference>
<evidence type="ECO:0000256" key="1">
    <source>
        <dbReference type="ARBA" id="ARBA00022679"/>
    </source>
</evidence>
<evidence type="ECO:0000313" key="4">
    <source>
        <dbReference type="Proteomes" id="UP000291236"/>
    </source>
</evidence>
<keyword evidence="4" id="KW-1185">Reference proteome</keyword>
<dbReference type="KEGG" id="sbf:JCM31447_00610"/>
<dbReference type="Proteomes" id="UP000291236">
    <property type="component" value="Chromosome"/>
</dbReference>
<dbReference type="Pfam" id="PF00534">
    <property type="entry name" value="Glycos_transf_1"/>
    <property type="match status" value="1"/>
</dbReference>
<dbReference type="GO" id="GO:0009103">
    <property type="term" value="P:lipopolysaccharide biosynthetic process"/>
    <property type="evidence" value="ECO:0007669"/>
    <property type="project" value="TreeGrafter"/>
</dbReference>
<dbReference type="RefSeq" id="WP_172603685.1">
    <property type="nucleotide sequence ID" value="NZ_AP019368.1"/>
</dbReference>
<keyword evidence="1" id="KW-0808">Transferase</keyword>
<dbReference type="SUPFAM" id="SSF53756">
    <property type="entry name" value="UDP-Glycosyltransferase/glycogen phosphorylase"/>
    <property type="match status" value="1"/>
</dbReference>
<reference evidence="3 4" key="1">
    <citation type="submission" date="2018-12" db="EMBL/GenBank/DDBJ databases">
        <title>Rubrispira sanarue gen. nov., sp., nov., a member of the order Silvanigrellales, isolated from a brackish lake in Hamamatsu Japan.</title>
        <authorList>
            <person name="Maejima Y."/>
            <person name="Iino T."/>
            <person name="Muraguchi Y."/>
            <person name="Fukuda K."/>
            <person name="Nojiri H."/>
            <person name="Ohkuma M."/>
            <person name="Moriuchi R."/>
            <person name="Dohra H."/>
            <person name="Kimbara K."/>
            <person name="Shintani M."/>
        </authorList>
    </citation>
    <scope>NUCLEOTIDE SEQUENCE [LARGE SCALE GENOMIC DNA]</scope>
    <source>
        <strain evidence="3 4">RF1110005</strain>
    </source>
</reference>
<accession>A0A4P2VIG8</accession>
<evidence type="ECO:0000259" key="2">
    <source>
        <dbReference type="Pfam" id="PF00534"/>
    </source>
</evidence>
<dbReference type="InterPro" id="IPR001296">
    <property type="entry name" value="Glyco_trans_1"/>
</dbReference>
<evidence type="ECO:0000313" key="3">
    <source>
        <dbReference type="EMBL" id="BBH51644.1"/>
    </source>
</evidence>
<organism evidence="3 4">
    <name type="scientific">Fluviispira sanaruensis</name>
    <dbReference type="NCBI Taxonomy" id="2493639"/>
    <lineage>
        <taxon>Bacteria</taxon>
        <taxon>Pseudomonadati</taxon>
        <taxon>Bdellovibrionota</taxon>
        <taxon>Oligoflexia</taxon>
        <taxon>Silvanigrellales</taxon>
        <taxon>Silvanigrellaceae</taxon>
        <taxon>Fluviispira</taxon>
    </lineage>
</organism>
<sequence>MVSQKSLVQDVLYKDKSDIVWLAIDGRTAQQGVVSGISRFVIGLTRALVLELENRKKNQTESKRIKILIVSKSEPAQWVVELVHKYPDIISYWSGGPGALQKSYDKPIWLWPTFTLKRIQKLTHNQIIWFAPANFDRPLFISRNSMSSRVIQVIHDCIPFMPIKGVGFLFKRQFKFLVKRTLSRLPFVTTVSPHSAKLLQGLVKKRTAPLHIIGDAVDLEFGSQPKIRQARELVSRREKFLEQLVEPGENDKFSTVINKFLKEKWVLGVGRNQKYKYWDLAAQAIQKITPETTGLDVWFIRIGADNKEISSYLKRCVPRECGKIIVFDSLKTIILPVLTDSELAELYRISDLLVHPSIAEGFGLPPLEAALSGTPVLYRTSTAVDLHFPPGILPSNYWLGSDSSSPSIWVKQIEKLLLDKKDSEFYIGLQNADSTRKYIIKRSQGRSFEWKESANSLLAWLIQGSDILKKINKKPSTYT</sequence>
<dbReference type="PANTHER" id="PTHR46401">
    <property type="entry name" value="GLYCOSYLTRANSFERASE WBBK-RELATED"/>
    <property type="match status" value="1"/>
</dbReference>
<gene>
    <name evidence="3" type="ORF">JCM31447_00610</name>
</gene>
<dbReference type="AlphaFoldDB" id="A0A4P2VIG8"/>
<name>A0A4P2VIG8_FLUSA</name>
<dbReference type="Gene3D" id="3.40.50.2000">
    <property type="entry name" value="Glycogen Phosphorylase B"/>
    <property type="match status" value="1"/>
</dbReference>
<protein>
    <recommendedName>
        <fullName evidence="2">Glycosyl transferase family 1 domain-containing protein</fullName>
    </recommendedName>
</protein>
<dbReference type="PANTHER" id="PTHR46401:SF2">
    <property type="entry name" value="GLYCOSYLTRANSFERASE WBBK-RELATED"/>
    <property type="match status" value="1"/>
</dbReference>